<proteinExistence type="inferred from homology"/>
<accession>A0A9D1FZI0</accession>
<dbReference type="InterPro" id="IPR029028">
    <property type="entry name" value="Alpha/beta_knot_MTases"/>
</dbReference>
<feature type="domain" description="RNA 2-O ribose methyltransferase substrate binding" evidence="4">
    <location>
        <begin position="31"/>
        <end position="105"/>
    </location>
</feature>
<reference evidence="5" key="2">
    <citation type="journal article" date="2021" name="PeerJ">
        <title>Extensive microbial diversity within the chicken gut microbiome revealed by metagenomics and culture.</title>
        <authorList>
            <person name="Gilroy R."/>
            <person name="Ravi A."/>
            <person name="Getino M."/>
            <person name="Pursley I."/>
            <person name="Horton D.L."/>
            <person name="Alikhan N.F."/>
            <person name="Baker D."/>
            <person name="Gharbi K."/>
            <person name="Hall N."/>
            <person name="Watson M."/>
            <person name="Adriaenssens E.M."/>
            <person name="Foster-Nyarko E."/>
            <person name="Jarju S."/>
            <person name="Secka A."/>
            <person name="Antonio M."/>
            <person name="Oren A."/>
            <person name="Chaudhuri R.R."/>
            <person name="La Ragione R."/>
            <person name="Hildebrand F."/>
            <person name="Pallen M.J."/>
        </authorList>
    </citation>
    <scope>NUCLEOTIDE SEQUENCE</scope>
    <source>
        <strain evidence="5">13766</strain>
    </source>
</reference>
<dbReference type="SUPFAM" id="SSF55315">
    <property type="entry name" value="L30e-like"/>
    <property type="match status" value="1"/>
</dbReference>
<dbReference type="Pfam" id="PF22435">
    <property type="entry name" value="MRM3-like_sub_bind"/>
    <property type="match status" value="1"/>
</dbReference>
<dbReference type="GO" id="GO:0006396">
    <property type="term" value="P:RNA processing"/>
    <property type="evidence" value="ECO:0007669"/>
    <property type="project" value="InterPro"/>
</dbReference>
<dbReference type="InterPro" id="IPR029026">
    <property type="entry name" value="tRNA_m1G_MTases_N"/>
</dbReference>
<dbReference type="SUPFAM" id="SSF75217">
    <property type="entry name" value="alpha/beta knot"/>
    <property type="match status" value="1"/>
</dbReference>
<sequence length="259" mass="27462">MREISSNQNPIVKGMRALRDGRARAEQGRLLVEGEKMIREAVSCGLTPFDALVSAPKGEKFALFAAWLEEQGSNVYLVPERLIEAVSDTKSPQGVVAAFSMPVFAGEAGEKVIALDAVQDPGNVGTIWRTADAAGFSTLYVGEGSADPFSLKVQRSAMGSAFRLPVRMGNLAAMLATLKAKGYQIVAGALDGMEFRACPPLGRRLAVVIGNEARGVSPEVLALADVRLRLPMRGGAESLNAAVAAGILMYALTVLREEE</sequence>
<dbReference type="Proteomes" id="UP000824140">
    <property type="component" value="Unassembled WGS sequence"/>
</dbReference>
<dbReference type="InterPro" id="IPR053888">
    <property type="entry name" value="MRM3-like_sub_bind"/>
</dbReference>
<dbReference type="Gene3D" id="3.30.1330.30">
    <property type="match status" value="1"/>
</dbReference>
<gene>
    <name evidence="5" type="ORF">IAA84_04550</name>
</gene>
<dbReference type="PANTHER" id="PTHR43191:SF2">
    <property type="entry name" value="RRNA METHYLTRANSFERASE 3, MITOCHONDRIAL"/>
    <property type="match status" value="1"/>
</dbReference>
<dbReference type="SMART" id="SM00967">
    <property type="entry name" value="SpoU_sub_bind"/>
    <property type="match status" value="1"/>
</dbReference>
<dbReference type="EMBL" id="DVJN01000091">
    <property type="protein sequence ID" value="HIS92269.1"/>
    <property type="molecule type" value="Genomic_DNA"/>
</dbReference>
<dbReference type="CDD" id="cd18095">
    <property type="entry name" value="SpoU-like_rRNA-MTase"/>
    <property type="match status" value="1"/>
</dbReference>
<comment type="similarity">
    <text evidence="1">Belongs to the class IV-like SAM-binding methyltransferase superfamily. RNA methyltransferase TrmH family.</text>
</comment>
<dbReference type="AlphaFoldDB" id="A0A9D1FZI0"/>
<dbReference type="InterPro" id="IPR051259">
    <property type="entry name" value="rRNA_Methyltransferase"/>
</dbReference>
<dbReference type="Gene3D" id="3.40.1280.10">
    <property type="match status" value="1"/>
</dbReference>
<dbReference type="GO" id="GO:0008173">
    <property type="term" value="F:RNA methyltransferase activity"/>
    <property type="evidence" value="ECO:0007669"/>
    <property type="project" value="InterPro"/>
</dbReference>
<evidence type="ECO:0000259" key="4">
    <source>
        <dbReference type="SMART" id="SM00967"/>
    </source>
</evidence>
<comment type="caution">
    <text evidence="5">The sequence shown here is derived from an EMBL/GenBank/DDBJ whole genome shotgun (WGS) entry which is preliminary data.</text>
</comment>
<dbReference type="GO" id="GO:0003723">
    <property type="term" value="F:RNA binding"/>
    <property type="evidence" value="ECO:0007669"/>
    <property type="project" value="InterPro"/>
</dbReference>
<evidence type="ECO:0000256" key="1">
    <source>
        <dbReference type="ARBA" id="ARBA00007228"/>
    </source>
</evidence>
<dbReference type="Pfam" id="PF00588">
    <property type="entry name" value="SpoU_methylase"/>
    <property type="match status" value="1"/>
</dbReference>
<evidence type="ECO:0000256" key="2">
    <source>
        <dbReference type="ARBA" id="ARBA00022603"/>
    </source>
</evidence>
<keyword evidence="3" id="KW-0808">Transferase</keyword>
<dbReference type="InterPro" id="IPR001537">
    <property type="entry name" value="SpoU_MeTrfase"/>
</dbReference>
<dbReference type="InterPro" id="IPR029064">
    <property type="entry name" value="Ribosomal_eL30-like_sf"/>
</dbReference>
<name>A0A9D1FZI0_9FIRM</name>
<dbReference type="GO" id="GO:0032259">
    <property type="term" value="P:methylation"/>
    <property type="evidence" value="ECO:0007669"/>
    <property type="project" value="UniProtKB-KW"/>
</dbReference>
<keyword evidence="2 5" id="KW-0489">Methyltransferase</keyword>
<reference evidence="5" key="1">
    <citation type="submission" date="2020-10" db="EMBL/GenBank/DDBJ databases">
        <authorList>
            <person name="Gilroy R."/>
        </authorList>
    </citation>
    <scope>NUCLEOTIDE SEQUENCE</scope>
    <source>
        <strain evidence="5">13766</strain>
    </source>
</reference>
<protein>
    <submittedName>
        <fullName evidence="5">RNA methyltransferase</fullName>
    </submittedName>
</protein>
<evidence type="ECO:0000313" key="6">
    <source>
        <dbReference type="Proteomes" id="UP000824140"/>
    </source>
</evidence>
<evidence type="ECO:0000256" key="3">
    <source>
        <dbReference type="ARBA" id="ARBA00022679"/>
    </source>
</evidence>
<organism evidence="5 6">
    <name type="scientific">Candidatus Alectryocaccomicrobium excrementavium</name>
    <dbReference type="NCBI Taxonomy" id="2840668"/>
    <lineage>
        <taxon>Bacteria</taxon>
        <taxon>Bacillati</taxon>
        <taxon>Bacillota</taxon>
        <taxon>Clostridia</taxon>
        <taxon>Candidatus Alectryocaccomicrobium</taxon>
    </lineage>
</organism>
<dbReference type="PANTHER" id="PTHR43191">
    <property type="entry name" value="RRNA METHYLTRANSFERASE 3"/>
    <property type="match status" value="1"/>
</dbReference>
<dbReference type="GO" id="GO:0005737">
    <property type="term" value="C:cytoplasm"/>
    <property type="evidence" value="ECO:0007669"/>
    <property type="project" value="UniProtKB-ARBA"/>
</dbReference>
<dbReference type="InterPro" id="IPR013123">
    <property type="entry name" value="SpoU_subst-bd"/>
</dbReference>
<evidence type="ECO:0000313" key="5">
    <source>
        <dbReference type="EMBL" id="HIS92269.1"/>
    </source>
</evidence>